<gene>
    <name evidence="11" type="ORF">ACFQ0I_06935</name>
</gene>
<evidence type="ECO:0000256" key="1">
    <source>
        <dbReference type="ARBA" id="ARBA00004429"/>
    </source>
</evidence>
<evidence type="ECO:0000313" key="11">
    <source>
        <dbReference type="EMBL" id="MFD0835487.1"/>
    </source>
</evidence>
<protein>
    <recommendedName>
        <fullName evidence="9">Transport permease protein</fullName>
    </recommendedName>
</protein>
<reference evidence="12" key="1">
    <citation type="journal article" date="2019" name="Int. J. Syst. Evol. Microbiol.">
        <title>The Global Catalogue of Microorganisms (GCM) 10K type strain sequencing project: providing services to taxonomists for standard genome sequencing and annotation.</title>
        <authorList>
            <consortium name="The Broad Institute Genomics Platform"/>
            <consortium name="The Broad Institute Genome Sequencing Center for Infectious Disease"/>
            <person name="Wu L."/>
            <person name="Ma J."/>
        </authorList>
    </citation>
    <scope>NUCLEOTIDE SEQUENCE [LARGE SCALE GENOMIC DNA]</scope>
    <source>
        <strain evidence="12">CCUG 60529</strain>
    </source>
</reference>
<feature type="transmembrane region" description="Helical" evidence="9">
    <location>
        <begin position="126"/>
        <end position="154"/>
    </location>
</feature>
<evidence type="ECO:0000256" key="7">
    <source>
        <dbReference type="ARBA" id="ARBA00022989"/>
    </source>
</evidence>
<comment type="caution">
    <text evidence="11">The sequence shown here is derived from an EMBL/GenBank/DDBJ whole genome shotgun (WGS) entry which is preliminary data.</text>
</comment>
<dbReference type="InterPro" id="IPR013525">
    <property type="entry name" value="ABC2_TM"/>
</dbReference>
<evidence type="ECO:0000256" key="6">
    <source>
        <dbReference type="ARBA" id="ARBA00022692"/>
    </source>
</evidence>
<keyword evidence="5" id="KW-0997">Cell inner membrane</keyword>
<evidence type="ECO:0000256" key="3">
    <source>
        <dbReference type="ARBA" id="ARBA00022448"/>
    </source>
</evidence>
<dbReference type="EMBL" id="JBHTIB010000008">
    <property type="protein sequence ID" value="MFD0835487.1"/>
    <property type="molecule type" value="Genomic_DNA"/>
</dbReference>
<evidence type="ECO:0000256" key="4">
    <source>
        <dbReference type="ARBA" id="ARBA00022475"/>
    </source>
</evidence>
<evidence type="ECO:0000256" key="9">
    <source>
        <dbReference type="RuleBase" id="RU361157"/>
    </source>
</evidence>
<comment type="subcellular location">
    <subcellularLocation>
        <location evidence="1">Cell inner membrane</location>
        <topology evidence="1">Multi-pass membrane protein</topology>
    </subcellularLocation>
    <subcellularLocation>
        <location evidence="9">Cell membrane</location>
        <topology evidence="9">Multi-pass membrane protein</topology>
    </subcellularLocation>
</comment>
<keyword evidence="7 9" id="KW-1133">Transmembrane helix</keyword>
<dbReference type="Pfam" id="PF01061">
    <property type="entry name" value="ABC2_membrane"/>
    <property type="match status" value="1"/>
</dbReference>
<dbReference type="RefSeq" id="WP_379940686.1">
    <property type="nucleotide sequence ID" value="NZ_JBHTIB010000008.1"/>
</dbReference>
<feature type="transmembrane region" description="Helical" evidence="9">
    <location>
        <begin position="269"/>
        <end position="287"/>
    </location>
</feature>
<feature type="transmembrane region" description="Helical" evidence="9">
    <location>
        <begin position="203"/>
        <end position="222"/>
    </location>
</feature>
<evidence type="ECO:0000256" key="5">
    <source>
        <dbReference type="ARBA" id="ARBA00022519"/>
    </source>
</evidence>
<keyword evidence="8 9" id="KW-0472">Membrane</keyword>
<comment type="similarity">
    <text evidence="2 9">Belongs to the ABC-2 integral membrane protein family.</text>
</comment>
<dbReference type="Proteomes" id="UP001597011">
    <property type="component" value="Unassembled WGS sequence"/>
</dbReference>
<keyword evidence="3 9" id="KW-0813">Transport</keyword>
<sequence>MNKQTHHTDWLYTISPKKSVINLNFKEIWYYRDLLLLFVKRDVITLYKQTILGPLWYFIQPLFTSVIFTLVFNNIAEIDTGDGVPAFLFNLAGISAWNYFSACLTGTSDTFKQNQGIFGKVYFPRVIMPMSMVLSNLIKFGIQLLVFVSFYVYFVFFTDLAYNVSISVSIILLPILVIIMAILGLGFGMIISSMTTKYRDLSFLVAFGVQLLMYGSAVMYPISLIQNKVSEGVLPNFVGYLIEYNPMTTVIELFRYVTLGAGEFSVVKLAYASIISVIVFLMGLVVFNKTEKTFIDTV</sequence>
<feature type="domain" description="ABC transmembrane type-2" evidence="10">
    <location>
        <begin position="52"/>
        <end position="290"/>
    </location>
</feature>
<evidence type="ECO:0000313" key="12">
    <source>
        <dbReference type="Proteomes" id="UP001597011"/>
    </source>
</evidence>
<name>A0ABW3BS23_9FLAO</name>
<dbReference type="PROSITE" id="PS51012">
    <property type="entry name" value="ABC_TM2"/>
    <property type="match status" value="1"/>
</dbReference>
<feature type="transmembrane region" description="Helical" evidence="9">
    <location>
        <begin position="87"/>
        <end position="105"/>
    </location>
</feature>
<feature type="transmembrane region" description="Helical" evidence="9">
    <location>
        <begin position="55"/>
        <end position="75"/>
    </location>
</feature>
<proteinExistence type="inferred from homology"/>
<keyword evidence="4 9" id="KW-1003">Cell membrane</keyword>
<keyword evidence="6 9" id="KW-0812">Transmembrane</keyword>
<keyword evidence="12" id="KW-1185">Reference proteome</keyword>
<evidence type="ECO:0000259" key="10">
    <source>
        <dbReference type="PROSITE" id="PS51012"/>
    </source>
</evidence>
<accession>A0ABW3BS23</accession>
<evidence type="ECO:0000256" key="2">
    <source>
        <dbReference type="ARBA" id="ARBA00007783"/>
    </source>
</evidence>
<dbReference type="PANTHER" id="PTHR30413">
    <property type="entry name" value="INNER MEMBRANE TRANSPORT PERMEASE"/>
    <property type="match status" value="1"/>
</dbReference>
<organism evidence="11 12">
    <name type="scientific">Mariniflexile aquimaris</name>
    <dbReference type="NCBI Taxonomy" id="881009"/>
    <lineage>
        <taxon>Bacteria</taxon>
        <taxon>Pseudomonadati</taxon>
        <taxon>Bacteroidota</taxon>
        <taxon>Flavobacteriia</taxon>
        <taxon>Flavobacteriales</taxon>
        <taxon>Flavobacteriaceae</taxon>
        <taxon>Mariniflexile</taxon>
    </lineage>
</organism>
<dbReference type="InterPro" id="IPR047817">
    <property type="entry name" value="ABC2_TM_bact-type"/>
</dbReference>
<feature type="transmembrane region" description="Helical" evidence="9">
    <location>
        <begin position="166"/>
        <end position="191"/>
    </location>
</feature>
<dbReference type="PANTHER" id="PTHR30413:SF8">
    <property type="entry name" value="TRANSPORT PERMEASE PROTEIN"/>
    <property type="match status" value="1"/>
</dbReference>
<evidence type="ECO:0000256" key="8">
    <source>
        <dbReference type="ARBA" id="ARBA00023136"/>
    </source>
</evidence>